<protein>
    <submittedName>
        <fullName evidence="2">NAD(P)H-binding protein</fullName>
    </submittedName>
</protein>
<evidence type="ECO:0000313" key="3">
    <source>
        <dbReference type="Proteomes" id="UP001499854"/>
    </source>
</evidence>
<feature type="domain" description="NmrA-like" evidence="1">
    <location>
        <begin position="4"/>
        <end position="239"/>
    </location>
</feature>
<dbReference type="Gene3D" id="3.90.25.10">
    <property type="entry name" value="UDP-galactose 4-epimerase, domain 1"/>
    <property type="match status" value="1"/>
</dbReference>
<evidence type="ECO:0000259" key="1">
    <source>
        <dbReference type="Pfam" id="PF05368"/>
    </source>
</evidence>
<accession>A0ABP5DKG3</accession>
<dbReference type="InterPro" id="IPR008030">
    <property type="entry name" value="NmrA-like"/>
</dbReference>
<dbReference type="EMBL" id="BAAAQM010000029">
    <property type="protein sequence ID" value="GAA1981884.1"/>
    <property type="molecule type" value="Genomic_DNA"/>
</dbReference>
<dbReference type="PANTHER" id="PTHR43162:SF1">
    <property type="entry name" value="PRESTALK A DIFFERENTIATION PROTEIN A"/>
    <property type="match status" value="1"/>
</dbReference>
<gene>
    <name evidence="2" type="ORF">GCM10009838_49050</name>
</gene>
<sequence>MKHTLILAGTGKTGRRVASRLTSAGHPVRTAARTGGDVHFDLDDAATWPAALDGVAAAYLVEPSLEAGAEHPPRIARLVAAAVAAGVRRLVLLSAPGADVEGHPLHTTDLAVRTSGVEWTVLRPNWFSQNFSEDFWLPAVRGGTLALPTGQGRVPFIDAEDIADVAAAALTEDRHAGQVYALTGPRAISFGEAAELIATASGRPLRYVDTAPDDFLQQQLSYGIPQTAAERLTQLLVSISTGGHEDLHDGVQRALGRAPRRFEDFVVEAAATGCWS</sequence>
<proteinExistence type="predicted"/>
<dbReference type="InterPro" id="IPR036291">
    <property type="entry name" value="NAD(P)-bd_dom_sf"/>
</dbReference>
<comment type="caution">
    <text evidence="2">The sequence shown here is derived from an EMBL/GenBank/DDBJ whole genome shotgun (WGS) entry which is preliminary data.</text>
</comment>
<organism evidence="2 3">
    <name type="scientific">Catenulispora subtropica</name>
    <dbReference type="NCBI Taxonomy" id="450798"/>
    <lineage>
        <taxon>Bacteria</taxon>
        <taxon>Bacillati</taxon>
        <taxon>Actinomycetota</taxon>
        <taxon>Actinomycetes</taxon>
        <taxon>Catenulisporales</taxon>
        <taxon>Catenulisporaceae</taxon>
        <taxon>Catenulispora</taxon>
    </lineage>
</organism>
<dbReference type="InterPro" id="IPR051604">
    <property type="entry name" value="Ergot_Alk_Oxidoreductase"/>
</dbReference>
<dbReference type="PANTHER" id="PTHR43162">
    <property type="match status" value="1"/>
</dbReference>
<name>A0ABP5DKG3_9ACTN</name>
<keyword evidence="3" id="KW-1185">Reference proteome</keyword>
<reference evidence="3" key="1">
    <citation type="journal article" date="2019" name="Int. J. Syst. Evol. Microbiol.">
        <title>The Global Catalogue of Microorganisms (GCM) 10K type strain sequencing project: providing services to taxonomists for standard genome sequencing and annotation.</title>
        <authorList>
            <consortium name="The Broad Institute Genomics Platform"/>
            <consortium name="The Broad Institute Genome Sequencing Center for Infectious Disease"/>
            <person name="Wu L."/>
            <person name="Ma J."/>
        </authorList>
    </citation>
    <scope>NUCLEOTIDE SEQUENCE [LARGE SCALE GENOMIC DNA]</scope>
    <source>
        <strain evidence="3">JCM 16013</strain>
    </source>
</reference>
<dbReference type="RefSeq" id="WP_344659445.1">
    <property type="nucleotide sequence ID" value="NZ_BAAAQM010000029.1"/>
</dbReference>
<dbReference type="SUPFAM" id="SSF51735">
    <property type="entry name" value="NAD(P)-binding Rossmann-fold domains"/>
    <property type="match status" value="1"/>
</dbReference>
<evidence type="ECO:0000313" key="2">
    <source>
        <dbReference type="EMBL" id="GAA1981884.1"/>
    </source>
</evidence>
<dbReference type="Proteomes" id="UP001499854">
    <property type="component" value="Unassembled WGS sequence"/>
</dbReference>
<dbReference type="Gene3D" id="3.40.50.720">
    <property type="entry name" value="NAD(P)-binding Rossmann-like Domain"/>
    <property type="match status" value="1"/>
</dbReference>
<dbReference type="Pfam" id="PF05368">
    <property type="entry name" value="NmrA"/>
    <property type="match status" value="1"/>
</dbReference>